<accession>Q24GG6</accession>
<dbReference type="Gene3D" id="1.20.120.1630">
    <property type="match status" value="1"/>
</dbReference>
<dbReference type="RefSeq" id="XP_001027147.2">
    <property type="nucleotide sequence ID" value="XM_001027147.3"/>
</dbReference>
<feature type="transmembrane region" description="Helical" evidence="1">
    <location>
        <begin position="236"/>
        <end position="257"/>
    </location>
</feature>
<keyword evidence="1" id="KW-0812">Transmembrane</keyword>
<keyword evidence="3" id="KW-1185">Reference proteome</keyword>
<dbReference type="AlphaFoldDB" id="Q24GG6"/>
<dbReference type="PANTHER" id="PTHR32251">
    <property type="entry name" value="3-OXO-5-ALPHA-STEROID 4-DEHYDROGENASE"/>
    <property type="match status" value="1"/>
</dbReference>
<evidence type="ECO:0000313" key="3">
    <source>
        <dbReference type="Proteomes" id="UP000009168"/>
    </source>
</evidence>
<protein>
    <submittedName>
        <fullName evidence="2">Membrane protein, putative</fullName>
    </submittedName>
</protein>
<reference evidence="3" key="1">
    <citation type="journal article" date="2006" name="PLoS Biol.">
        <title>Macronuclear genome sequence of the ciliate Tetrahymena thermophila, a model eukaryote.</title>
        <authorList>
            <person name="Eisen J.A."/>
            <person name="Coyne R.S."/>
            <person name="Wu M."/>
            <person name="Wu D."/>
            <person name="Thiagarajan M."/>
            <person name="Wortman J.R."/>
            <person name="Badger J.H."/>
            <person name="Ren Q."/>
            <person name="Amedeo P."/>
            <person name="Jones K.M."/>
            <person name="Tallon L.J."/>
            <person name="Delcher A.L."/>
            <person name="Salzberg S.L."/>
            <person name="Silva J.C."/>
            <person name="Haas B.J."/>
            <person name="Majoros W.H."/>
            <person name="Farzad M."/>
            <person name="Carlton J.M."/>
            <person name="Smith R.K. Jr."/>
            <person name="Garg J."/>
            <person name="Pearlman R.E."/>
            <person name="Karrer K.M."/>
            <person name="Sun L."/>
            <person name="Manning G."/>
            <person name="Elde N.C."/>
            <person name="Turkewitz A.P."/>
            <person name="Asai D.J."/>
            <person name="Wilkes D.E."/>
            <person name="Wang Y."/>
            <person name="Cai H."/>
            <person name="Collins K."/>
            <person name="Stewart B.A."/>
            <person name="Lee S.R."/>
            <person name="Wilamowska K."/>
            <person name="Weinberg Z."/>
            <person name="Ruzzo W.L."/>
            <person name="Wloga D."/>
            <person name="Gaertig J."/>
            <person name="Frankel J."/>
            <person name="Tsao C.-C."/>
            <person name="Gorovsky M.A."/>
            <person name="Keeling P.J."/>
            <person name="Waller R.F."/>
            <person name="Patron N.J."/>
            <person name="Cherry J.M."/>
            <person name="Stover N.A."/>
            <person name="Krieger C.J."/>
            <person name="del Toro C."/>
            <person name="Ryder H.F."/>
            <person name="Williamson S.C."/>
            <person name="Barbeau R.A."/>
            <person name="Hamilton E.P."/>
            <person name="Orias E."/>
        </authorList>
    </citation>
    <scope>NUCLEOTIDE SEQUENCE [LARGE SCALE GENOMIC DNA]</scope>
    <source>
        <strain evidence="3">SB210</strain>
    </source>
</reference>
<feature type="transmembrane region" description="Helical" evidence="1">
    <location>
        <begin position="38"/>
        <end position="62"/>
    </location>
</feature>
<dbReference type="PANTHER" id="PTHR32251:SF17">
    <property type="entry name" value="STEROID 5-ALPHA REDUCTASE C-TERMINAL DOMAIN-CONTAINING PROTEIN"/>
    <property type="match status" value="1"/>
</dbReference>
<dbReference type="InParanoid" id="Q24GG6"/>
<dbReference type="HOGENOM" id="CLU_766154_0_0_1"/>
<dbReference type="Proteomes" id="UP000009168">
    <property type="component" value="Unassembled WGS sequence"/>
</dbReference>
<name>Q24GG6_TETTS</name>
<keyword evidence="1" id="KW-0472">Membrane</keyword>
<dbReference type="EMBL" id="GG662257">
    <property type="protein sequence ID" value="EAS06905.2"/>
    <property type="molecule type" value="Genomic_DNA"/>
</dbReference>
<proteinExistence type="predicted"/>
<dbReference type="GO" id="GO:0016020">
    <property type="term" value="C:membrane"/>
    <property type="evidence" value="ECO:0007669"/>
    <property type="project" value="TreeGrafter"/>
</dbReference>
<keyword evidence="1" id="KW-1133">Transmembrane helix</keyword>
<organism evidence="2 3">
    <name type="scientific">Tetrahymena thermophila (strain SB210)</name>
    <dbReference type="NCBI Taxonomy" id="312017"/>
    <lineage>
        <taxon>Eukaryota</taxon>
        <taxon>Sar</taxon>
        <taxon>Alveolata</taxon>
        <taxon>Ciliophora</taxon>
        <taxon>Intramacronucleata</taxon>
        <taxon>Oligohymenophorea</taxon>
        <taxon>Hymenostomatida</taxon>
        <taxon>Tetrahymenina</taxon>
        <taxon>Tetrahymenidae</taxon>
        <taxon>Tetrahymena</taxon>
    </lineage>
</organism>
<evidence type="ECO:0000313" key="2">
    <source>
        <dbReference type="EMBL" id="EAS06905.2"/>
    </source>
</evidence>
<dbReference type="eggNOG" id="KOG4650">
    <property type="taxonomic scope" value="Eukaryota"/>
</dbReference>
<dbReference type="GeneID" id="7845523"/>
<gene>
    <name evidence="2" type="ORF">TTHERM_00726250</name>
</gene>
<feature type="transmembrane region" description="Helical" evidence="1">
    <location>
        <begin position="263"/>
        <end position="283"/>
    </location>
</feature>
<dbReference type="InterPro" id="IPR010721">
    <property type="entry name" value="UstE-like"/>
</dbReference>
<dbReference type="KEGG" id="tet:TTHERM_00726250"/>
<dbReference type="OrthoDB" id="201504at2759"/>
<sequence>MIRKTFSLVIALAWVGFSVYLGSLMQQAFDESQDYGRYNLAFSHIAFDITVIVSICIFNFFWNNLQIFDAYYGLIPVARLAVLKMNSDKVFQEFNFKNFLITTLIGIWGVRLFAHIFQKWRGFPDQDRRITATEMRYRGVKRIFFWLWQQPFIAFMNALLISFLTLPVTAFYTRDAEAIQRGEKYNFSEILGYALAIYGLAVQSIADLESNLWRDSGASHKVCDTGLRRYLRYPQYYAEIVFWFGIWGACVSSFSTATVISSFVYWPIGFVIEALWLVVMTTIMDKRVLVRKEGWQEYKRKVRFGLIPFFRF</sequence>
<feature type="transmembrane region" description="Helical" evidence="1">
    <location>
        <begin position="6"/>
        <end position="26"/>
    </location>
</feature>
<feature type="transmembrane region" description="Helical" evidence="1">
    <location>
        <begin position="98"/>
        <end position="117"/>
    </location>
</feature>
<dbReference type="Pfam" id="PF06966">
    <property type="entry name" value="DUF1295"/>
    <property type="match status" value="1"/>
</dbReference>
<feature type="transmembrane region" description="Helical" evidence="1">
    <location>
        <begin position="152"/>
        <end position="172"/>
    </location>
</feature>
<evidence type="ECO:0000256" key="1">
    <source>
        <dbReference type="SAM" id="Phobius"/>
    </source>
</evidence>